<dbReference type="InterPro" id="IPR000626">
    <property type="entry name" value="Ubiquitin-like_dom"/>
</dbReference>
<comment type="caution">
    <text evidence="7">The sequence shown here is derived from an EMBL/GenBank/DDBJ whole genome shotgun (WGS) entry which is preliminary data.</text>
</comment>
<evidence type="ECO:0000256" key="4">
    <source>
        <dbReference type="ARBA" id="ARBA00023136"/>
    </source>
</evidence>
<keyword evidence="2" id="KW-0812">Transmembrane</keyword>
<name>A0A2R6NHV1_9APHY</name>
<evidence type="ECO:0000259" key="6">
    <source>
        <dbReference type="PROSITE" id="PS50053"/>
    </source>
</evidence>
<dbReference type="GO" id="GO:0016020">
    <property type="term" value="C:membrane"/>
    <property type="evidence" value="ECO:0007669"/>
    <property type="project" value="UniProtKB-SubCell"/>
</dbReference>
<evidence type="ECO:0000313" key="8">
    <source>
        <dbReference type="Proteomes" id="UP000186601"/>
    </source>
</evidence>
<dbReference type="PANTHER" id="PTHR12943">
    <property type="entry name" value="HOMOCYSTEINE-RESPONSIVE ENDOPLASMIC RETICULUM-RESIDENT UNIQUITIN-LIKE DOMAIN HERPUD PROTEIN FAMILY MEMBER"/>
    <property type="match status" value="1"/>
</dbReference>
<dbReference type="Gene3D" id="3.10.20.90">
    <property type="entry name" value="Phosphatidylinositol 3-kinase Catalytic Subunit, Chain A, domain 1"/>
    <property type="match status" value="1"/>
</dbReference>
<proteinExistence type="predicted"/>
<comment type="subcellular location">
    <subcellularLocation>
        <location evidence="1">Membrane</location>
    </subcellularLocation>
</comment>
<dbReference type="InterPro" id="IPR029071">
    <property type="entry name" value="Ubiquitin-like_domsf"/>
</dbReference>
<evidence type="ECO:0000256" key="1">
    <source>
        <dbReference type="ARBA" id="ARBA00004370"/>
    </source>
</evidence>
<evidence type="ECO:0000256" key="2">
    <source>
        <dbReference type="ARBA" id="ARBA00022692"/>
    </source>
</evidence>
<feature type="region of interest" description="Disordered" evidence="5">
    <location>
        <begin position="456"/>
        <end position="491"/>
    </location>
</feature>
<dbReference type="PANTHER" id="PTHR12943:SF27">
    <property type="entry name" value="HOMOCYSTEINE-INDUCED ENDOPLASMIC RETICULUM PROTEIN, ISOFORM A"/>
    <property type="match status" value="1"/>
</dbReference>
<reference evidence="7 8" key="1">
    <citation type="submission" date="2018-02" db="EMBL/GenBank/DDBJ databases">
        <title>Genome sequence of the basidiomycete white-rot fungus Phlebia centrifuga.</title>
        <authorList>
            <person name="Granchi Z."/>
            <person name="Peng M."/>
            <person name="de Vries R.P."/>
            <person name="Hilden K."/>
            <person name="Makela M.R."/>
            <person name="Grigoriev I."/>
            <person name="Riley R."/>
        </authorList>
    </citation>
    <scope>NUCLEOTIDE SEQUENCE [LARGE SCALE GENOMIC DNA]</scope>
    <source>
        <strain evidence="7 8">FBCC195</strain>
    </source>
</reference>
<feature type="compositionally biased region" description="Polar residues" evidence="5">
    <location>
        <begin position="366"/>
        <end position="375"/>
    </location>
</feature>
<dbReference type="PROSITE" id="PS50053">
    <property type="entry name" value="UBIQUITIN_2"/>
    <property type="match status" value="1"/>
</dbReference>
<dbReference type="EMBL" id="MLYV02001242">
    <property type="protein sequence ID" value="PSR71828.1"/>
    <property type="molecule type" value="Genomic_DNA"/>
</dbReference>
<dbReference type="STRING" id="98765.A0A2R6NHV1"/>
<dbReference type="InterPro" id="IPR039751">
    <property type="entry name" value="HERPUD1/2"/>
</dbReference>
<dbReference type="AlphaFoldDB" id="A0A2R6NHV1"/>
<organism evidence="7 8">
    <name type="scientific">Hermanssonia centrifuga</name>
    <dbReference type="NCBI Taxonomy" id="98765"/>
    <lineage>
        <taxon>Eukaryota</taxon>
        <taxon>Fungi</taxon>
        <taxon>Dikarya</taxon>
        <taxon>Basidiomycota</taxon>
        <taxon>Agaricomycotina</taxon>
        <taxon>Agaricomycetes</taxon>
        <taxon>Polyporales</taxon>
        <taxon>Meruliaceae</taxon>
        <taxon>Hermanssonia</taxon>
    </lineage>
</organism>
<protein>
    <recommendedName>
        <fullName evidence="6">Ubiquitin-like domain-containing protein</fullName>
    </recommendedName>
</protein>
<sequence>MAFVDLRVELPAFSYSFHVHVHRSWSVRDIKEEIMRCCPGEPRVDGQRIIWRGRFLRDEEKVQDVWKSRDDARIVHLSVHPSAWTTSPPIAPEARPAVVVSQSQQPILRRSQPAPQSAGSSLIYIVQKHNNAIHVLTHGHVPSSSSEPADPSQHRSFAVGVLQSCGWLWPAILDEEYPPASGPEEGLRYERIIVENQPYLNLTTPNTSPSPIQQHALKVLSHTFPLLSIVVPDPSMFQTLPHNIPYPLTPTANLNQHLQQLGLPALRLAPHQNPNQNPNDPNNPMVAEIRAIPLRALLMPLIMLSFRTFILMYFFSPSKRPLFGLILSAWILYETWGALRAVLGNDRPVVPPGGGQARVGDGAPGLNNQRGQPGQPQVAIPAEAGSNQTATRGNTDVVLRRLANMNLRREDAMLERDVPAPEPSLFHKANAFVALMLTTLHPAVWDRRRTALRRREGRLRTEANMRETPSTEEGNSEDAARTEARAQVVARHERRPTWVKHYVNRVQTTDWADDA</sequence>
<keyword evidence="8" id="KW-1185">Reference proteome</keyword>
<feature type="region of interest" description="Disordered" evidence="5">
    <location>
        <begin position="352"/>
        <end position="392"/>
    </location>
</feature>
<keyword evidence="4" id="KW-0472">Membrane</keyword>
<dbReference type="Proteomes" id="UP000186601">
    <property type="component" value="Unassembled WGS sequence"/>
</dbReference>
<evidence type="ECO:0000256" key="3">
    <source>
        <dbReference type="ARBA" id="ARBA00022989"/>
    </source>
</evidence>
<evidence type="ECO:0000256" key="5">
    <source>
        <dbReference type="SAM" id="MobiDB-lite"/>
    </source>
</evidence>
<evidence type="ECO:0000313" key="7">
    <source>
        <dbReference type="EMBL" id="PSR71828.1"/>
    </source>
</evidence>
<dbReference type="SUPFAM" id="SSF54236">
    <property type="entry name" value="Ubiquitin-like"/>
    <property type="match status" value="1"/>
</dbReference>
<dbReference type="GO" id="GO:0030968">
    <property type="term" value="P:endoplasmic reticulum unfolded protein response"/>
    <property type="evidence" value="ECO:0007669"/>
    <property type="project" value="TreeGrafter"/>
</dbReference>
<accession>A0A2R6NHV1</accession>
<dbReference type="OrthoDB" id="21589at2759"/>
<feature type="domain" description="Ubiquitin-like" evidence="6">
    <location>
        <begin position="4"/>
        <end position="64"/>
    </location>
</feature>
<keyword evidence="3" id="KW-1133">Transmembrane helix</keyword>
<gene>
    <name evidence="7" type="ORF">PHLCEN_2v12329</name>
</gene>